<accession>A0AAN6LM25</accession>
<evidence type="ECO:0000259" key="4">
    <source>
        <dbReference type="Pfam" id="PF20789"/>
    </source>
</evidence>
<dbReference type="GO" id="GO:0005782">
    <property type="term" value="C:peroxisomal matrix"/>
    <property type="evidence" value="ECO:0007669"/>
    <property type="project" value="UniProtKB-SubCell"/>
</dbReference>
<name>A0AAN6LM25_9PLEO</name>
<dbReference type="GO" id="GO:0009062">
    <property type="term" value="P:fatty acid catabolic process"/>
    <property type="evidence" value="ECO:0007669"/>
    <property type="project" value="TreeGrafter"/>
</dbReference>
<sequence>MAHPVEMGYGGYALTVAFKAAFLSVPKGYHLYSMLGNYLGPSSTDRPLLASVSMVRQTRTFATRRLEISQKLNNGTKRVCMVATADFHIKEPASLLEYSRPPSKSYSHWKHCPTDQETFERLVDEGNIDRKIYDAYVKDFTIMADNFEMRPCPEGVFAQNILGMAKHIPHTQDTLPMTSRTTADWFRSREQLATPMDQLANLIFYSDAALAFTPLSYSHSWFEDVTAVSSLEFALRFFKSADLLDMNRWHLREMSTSVGGEARTYGETWIWDDEGRAVACMSQQSILRPRKGEKERL</sequence>
<keyword evidence="2" id="KW-0378">Hydrolase</keyword>
<reference evidence="5 6" key="1">
    <citation type="submission" date="2021-02" db="EMBL/GenBank/DDBJ databases">
        <title>Genome assembly of Pseudopithomyces chartarum.</title>
        <authorList>
            <person name="Jauregui R."/>
            <person name="Singh J."/>
            <person name="Voisey C."/>
        </authorList>
    </citation>
    <scope>NUCLEOTIDE SEQUENCE [LARGE SCALE GENOMIC DNA]</scope>
    <source>
        <strain evidence="5 6">AGR01</strain>
    </source>
</reference>
<dbReference type="InterPro" id="IPR049449">
    <property type="entry name" value="TesB_ACOT8-like_N"/>
</dbReference>
<dbReference type="InterPro" id="IPR042171">
    <property type="entry name" value="Acyl-CoA_hotdog"/>
</dbReference>
<comment type="similarity">
    <text evidence="1">Belongs to the C/M/P thioester hydrolase family.</text>
</comment>
<evidence type="ECO:0000256" key="2">
    <source>
        <dbReference type="ARBA" id="ARBA00022801"/>
    </source>
</evidence>
<evidence type="ECO:0000313" key="6">
    <source>
        <dbReference type="Proteomes" id="UP001280581"/>
    </source>
</evidence>
<comment type="caution">
    <text evidence="5">The sequence shown here is derived from an EMBL/GenBank/DDBJ whole genome shotgun (WGS) entry which is preliminary data.</text>
</comment>
<dbReference type="InterPro" id="IPR049450">
    <property type="entry name" value="ACOT8-like_C"/>
</dbReference>
<evidence type="ECO:0000313" key="5">
    <source>
        <dbReference type="EMBL" id="KAK3197374.1"/>
    </source>
</evidence>
<dbReference type="CDD" id="cd03444">
    <property type="entry name" value="Thioesterase_II_repeat1"/>
    <property type="match status" value="1"/>
</dbReference>
<dbReference type="AlphaFoldDB" id="A0AAN6LM25"/>
<feature type="domain" description="Acyl-CoA thioesterase-like C-terminal" evidence="4">
    <location>
        <begin position="173"/>
        <end position="286"/>
    </location>
</feature>
<dbReference type="EMBL" id="WVTA01000021">
    <property type="protein sequence ID" value="KAK3197374.1"/>
    <property type="molecule type" value="Genomic_DNA"/>
</dbReference>
<dbReference type="SUPFAM" id="SSF54637">
    <property type="entry name" value="Thioesterase/thiol ester dehydrase-isomerase"/>
    <property type="match status" value="2"/>
</dbReference>
<dbReference type="PANTHER" id="PTHR11066:SF35">
    <property type="entry name" value="ACYL-COA THIOESTERASE II"/>
    <property type="match status" value="1"/>
</dbReference>
<feature type="domain" description="Acyl-CoA thioesterase-like N-terminal HotDog" evidence="3">
    <location>
        <begin position="9"/>
        <end position="88"/>
    </location>
</feature>
<dbReference type="PANTHER" id="PTHR11066">
    <property type="entry name" value="ACYL-COA THIOESTERASE"/>
    <property type="match status" value="1"/>
</dbReference>
<keyword evidence="6" id="KW-1185">Reference proteome</keyword>
<organism evidence="5 6">
    <name type="scientific">Pseudopithomyces chartarum</name>
    <dbReference type="NCBI Taxonomy" id="1892770"/>
    <lineage>
        <taxon>Eukaryota</taxon>
        <taxon>Fungi</taxon>
        <taxon>Dikarya</taxon>
        <taxon>Ascomycota</taxon>
        <taxon>Pezizomycotina</taxon>
        <taxon>Dothideomycetes</taxon>
        <taxon>Pleosporomycetidae</taxon>
        <taxon>Pleosporales</taxon>
        <taxon>Massarineae</taxon>
        <taxon>Didymosphaeriaceae</taxon>
        <taxon>Pseudopithomyces</taxon>
    </lineage>
</organism>
<protein>
    <recommendedName>
        <fullName evidence="7">Thioesterase/thiol ester dehydrase-isomerase</fullName>
    </recommendedName>
</protein>
<evidence type="ECO:0000256" key="1">
    <source>
        <dbReference type="ARBA" id="ARBA00006538"/>
    </source>
</evidence>
<evidence type="ECO:0000259" key="3">
    <source>
        <dbReference type="Pfam" id="PF13622"/>
    </source>
</evidence>
<dbReference type="Pfam" id="PF13622">
    <property type="entry name" value="4HBT_3"/>
    <property type="match status" value="1"/>
</dbReference>
<proteinExistence type="inferred from homology"/>
<dbReference type="InterPro" id="IPR003703">
    <property type="entry name" value="Acyl_CoA_thio"/>
</dbReference>
<dbReference type="Gene3D" id="2.40.160.210">
    <property type="entry name" value="Acyl-CoA thioesterase, double hotdog domain"/>
    <property type="match status" value="1"/>
</dbReference>
<evidence type="ECO:0008006" key="7">
    <source>
        <dbReference type="Google" id="ProtNLM"/>
    </source>
</evidence>
<dbReference type="Proteomes" id="UP001280581">
    <property type="component" value="Unassembled WGS sequence"/>
</dbReference>
<gene>
    <name evidence="5" type="ORF">GRF29_1536g1594366</name>
</gene>
<dbReference type="Pfam" id="PF20789">
    <property type="entry name" value="4HBT_3C"/>
    <property type="match status" value="1"/>
</dbReference>
<dbReference type="GO" id="GO:0047617">
    <property type="term" value="F:fatty acyl-CoA hydrolase activity"/>
    <property type="evidence" value="ECO:0007669"/>
    <property type="project" value="InterPro"/>
</dbReference>
<dbReference type="InterPro" id="IPR029069">
    <property type="entry name" value="HotDog_dom_sf"/>
</dbReference>
<dbReference type="GO" id="GO:0006637">
    <property type="term" value="P:acyl-CoA metabolic process"/>
    <property type="evidence" value="ECO:0007669"/>
    <property type="project" value="InterPro"/>
</dbReference>